<dbReference type="Proteomes" id="UP000214975">
    <property type="component" value="Chromosome"/>
</dbReference>
<dbReference type="InterPro" id="IPR004843">
    <property type="entry name" value="Calcineurin-like_PHP"/>
</dbReference>
<dbReference type="PANTHER" id="PTHR42850:SF7">
    <property type="entry name" value="BIS(5'-NUCLEOSYL)-TETRAPHOSPHATASE PRPE [ASYMMETRICAL]"/>
    <property type="match status" value="1"/>
</dbReference>
<accession>A0A223HX03</accession>
<gene>
    <name evidence="2" type="ORF">Thert_00656</name>
</gene>
<organism evidence="2 3">
    <name type="scientific">Thermoanaerobacterium thermosaccharolyticum</name>
    <name type="common">Clostridium thermosaccharolyticum</name>
    <dbReference type="NCBI Taxonomy" id="1517"/>
    <lineage>
        <taxon>Bacteria</taxon>
        <taxon>Bacillati</taxon>
        <taxon>Bacillota</taxon>
        <taxon>Clostridia</taxon>
        <taxon>Thermoanaerobacterales</taxon>
        <taxon>Thermoanaerobacteraceae</taxon>
        <taxon>Thermoanaerobacterium</taxon>
    </lineage>
</organism>
<evidence type="ECO:0000259" key="1">
    <source>
        <dbReference type="Pfam" id="PF00149"/>
    </source>
</evidence>
<dbReference type="NCBIfam" id="NF010148">
    <property type="entry name" value="PRK13625.1"/>
    <property type="match status" value="1"/>
</dbReference>
<dbReference type="InterPro" id="IPR050126">
    <property type="entry name" value="Ap4A_hydrolase"/>
</dbReference>
<dbReference type="InterPro" id="IPR041780">
    <property type="entry name" value="MPP_PrpE-like"/>
</dbReference>
<dbReference type="PRINTS" id="PR00114">
    <property type="entry name" value="STPHPHTASE"/>
</dbReference>
<evidence type="ECO:0000313" key="3">
    <source>
        <dbReference type="Proteomes" id="UP000214975"/>
    </source>
</evidence>
<dbReference type="InterPro" id="IPR006186">
    <property type="entry name" value="Ser/Thr-sp_prot-phosphatase"/>
</dbReference>
<protein>
    <submittedName>
        <fullName evidence="2">Bis(5'nucleosyl)-tetraphosphatase, ApaH</fullName>
    </submittedName>
</protein>
<dbReference type="AlphaFoldDB" id="A0A223HX03"/>
<feature type="domain" description="Calcineurin-like phosphoesterase" evidence="1">
    <location>
        <begin position="6"/>
        <end position="196"/>
    </location>
</feature>
<dbReference type="CDD" id="cd07423">
    <property type="entry name" value="MPP_Prp_like"/>
    <property type="match status" value="1"/>
</dbReference>
<dbReference type="InterPro" id="IPR029052">
    <property type="entry name" value="Metallo-depent_PP-like"/>
</dbReference>
<dbReference type="EMBL" id="CP016893">
    <property type="protein sequence ID" value="AST56824.1"/>
    <property type="molecule type" value="Genomic_DNA"/>
</dbReference>
<dbReference type="GeneID" id="93864988"/>
<dbReference type="OMA" id="WVVYGHT"/>
<reference evidence="2 3" key="1">
    <citation type="submission" date="2016-08" db="EMBL/GenBank/DDBJ databases">
        <title>A novel genetic cassette of butanologenic Thermoanaerobacterium thermosaccharolyticum that directly convert cellulose to butanol.</title>
        <authorList>
            <person name="Li T."/>
            <person name="He J."/>
        </authorList>
    </citation>
    <scope>NUCLEOTIDE SEQUENCE [LARGE SCALE GENOMIC DNA]</scope>
    <source>
        <strain evidence="2 3">TG57</strain>
    </source>
</reference>
<evidence type="ECO:0000313" key="2">
    <source>
        <dbReference type="EMBL" id="AST56824.1"/>
    </source>
</evidence>
<dbReference type="RefSeq" id="WP_013298605.1">
    <property type="nucleotide sequence ID" value="NZ_CP016893.1"/>
</dbReference>
<dbReference type="Pfam" id="PF00149">
    <property type="entry name" value="Metallophos"/>
    <property type="match status" value="1"/>
</dbReference>
<proteinExistence type="predicted"/>
<dbReference type="PANTHER" id="PTHR42850">
    <property type="entry name" value="METALLOPHOSPHOESTERASE"/>
    <property type="match status" value="1"/>
</dbReference>
<dbReference type="GO" id="GO:0016791">
    <property type="term" value="F:phosphatase activity"/>
    <property type="evidence" value="ECO:0007669"/>
    <property type="project" value="TreeGrafter"/>
</dbReference>
<dbReference type="SUPFAM" id="SSF56300">
    <property type="entry name" value="Metallo-dependent phosphatases"/>
    <property type="match status" value="1"/>
</dbReference>
<sequence length="247" mass="27923">MTAYDIIGDVHGCYEELTKLIDILGYTCKDGIYVHKDDRKLVFLGDITDRGPDSIGVIELVYKNVKAGKALYTPGNHCNKLYRYLLGHNVKIIHGLETTVEELNALSDSHRKRIVSQFKELYEDSPMYLILDNKKLIVAHAGIPEKYIGHYGKNVRRFVLYGDITGEKNPDGTPVRLDWAKNYRGPSLIVYGHTPVKEPRFLNNTVNIDTGCVFGGSLTALSYPEMKVSSVKSSMPYDESRFRDLDD</sequence>
<dbReference type="Gene3D" id="3.60.21.10">
    <property type="match status" value="1"/>
</dbReference>
<name>A0A223HX03_THETR</name>
<dbReference type="GO" id="GO:0005737">
    <property type="term" value="C:cytoplasm"/>
    <property type="evidence" value="ECO:0007669"/>
    <property type="project" value="TreeGrafter"/>
</dbReference>